<dbReference type="Proteomes" id="UP000827716">
    <property type="component" value="Segment"/>
</dbReference>
<organism evidence="2 3">
    <name type="scientific">Microbacterium phage Kozie</name>
    <dbReference type="NCBI Taxonomy" id="2885981"/>
    <lineage>
        <taxon>Viruses</taxon>
        <taxon>Duplodnaviria</taxon>
        <taxon>Heunggongvirae</taxon>
        <taxon>Uroviricota</taxon>
        <taxon>Caudoviricetes</taxon>
        <taxon>Kutznervirinae</taxon>
        <taxon>Kozievirus</taxon>
        <taxon>Kozievirus kozie</taxon>
    </lineage>
</organism>
<dbReference type="KEGG" id="vg:80004407"/>
<name>A0AAE8Y7Q0_9CAUD</name>
<proteinExistence type="predicted"/>
<protein>
    <submittedName>
        <fullName evidence="2">Uncharacterized protein</fullName>
    </submittedName>
</protein>
<dbReference type="GeneID" id="80004407"/>
<accession>A0AAE8Y7Q0</accession>
<keyword evidence="3" id="KW-1185">Reference proteome</keyword>
<reference evidence="2" key="1">
    <citation type="submission" date="2021-09" db="EMBL/GenBank/DDBJ databases">
        <authorList>
            <person name="Colton S."/>
            <person name="McKinney A."/>
            <person name="Ashley L."/>
            <person name="Annie C."/>
            <person name="Elissa F."/>
            <person name="Lindsey D."/>
            <person name="Brady H."/>
            <person name="Batt M.A."/>
            <person name="Denae B."/>
            <person name="Molloy S.D."/>
            <person name="Garlena R.A."/>
            <person name="Russell D.A."/>
            <person name="Jacobs-Sera D."/>
            <person name="Hatfull G.F."/>
        </authorList>
    </citation>
    <scope>NUCLEOTIDE SEQUENCE</scope>
</reference>
<dbReference type="RefSeq" id="YP_010750752.1">
    <property type="nucleotide sequence ID" value="NC_073362.1"/>
</dbReference>
<gene>
    <name evidence="2" type="primary">24</name>
    <name evidence="2" type="ORF">SEA_KOZIE_24</name>
</gene>
<dbReference type="EMBL" id="OK040792">
    <property type="protein sequence ID" value="UDL16220.1"/>
    <property type="molecule type" value="Genomic_DNA"/>
</dbReference>
<evidence type="ECO:0000256" key="1">
    <source>
        <dbReference type="SAM" id="MobiDB-lite"/>
    </source>
</evidence>
<feature type="region of interest" description="Disordered" evidence="1">
    <location>
        <begin position="343"/>
        <end position="363"/>
    </location>
</feature>
<sequence length="391" mass="39356">MAMTPPALVAAPARTPLPFGLGSVIAWRTGDRWEGGVQWDSLTCEPARGRGAPDCDPEADVIGLPKPLSDFNGPNFDGLGTPFTVYGEFSCSPVGGGWERASATAEAHLTAREEARAEQALWTGDLGNVPNFSGANGADAPVELGEFGAAQAALAAVEQGIAERYGSLGVIHLSRSTATLLRRYLTNRGGRLYTTALDTPVIAGTGYPDGEIVGTGAMFGYRSDIFTSSNRPGDLLDRASNDLYAIAERTYVLGIDPCAIVHATFTDTGGGGVPGPAGASAYEIAVQNGYEGTEDEWLASLVGPAGTAATVAVGAVTTGAPGSAATVTNSGTPEAAVLDIAIPRGDKGDPGDEGDPGAPGAPGVVQAIVAGDGITVDATDAANPIISAGGA</sequence>
<evidence type="ECO:0000313" key="2">
    <source>
        <dbReference type="EMBL" id="UDL16220.1"/>
    </source>
</evidence>
<evidence type="ECO:0000313" key="3">
    <source>
        <dbReference type="Proteomes" id="UP000827716"/>
    </source>
</evidence>